<dbReference type="AlphaFoldDB" id="U6RIG9"/>
<proteinExistence type="predicted"/>
<name>U6RIG9_9BACT</name>
<dbReference type="Pfam" id="PF07505">
    <property type="entry name" value="DUF5131"/>
    <property type="match status" value="1"/>
</dbReference>
<dbReference type="Proteomes" id="UP000017831">
    <property type="component" value="Unassembled WGS sequence"/>
</dbReference>
<sequence length="237" mass="28285">MWNPWHGCHKLSEGCRHCYVYRGDSQRGRDSSIITKTGKFDFPIQRKRNNTYKIPPGNLVYTCFTSDFLIEEADEWREEAWQMMRKRQDLHFLFITKRIDRLKECLPSDWGEGYENVTICCTMENQDRVDYRLPIYKAAPIKHKIIICEPLLTEIDFRGELGPWVEQIVVGGESGKEARICNYEWVLDIRRQSVENKINFWFKQTGYRLLKEGHEYFIARRFQHSQARKAGINYTKD</sequence>
<dbReference type="InterPro" id="IPR011101">
    <property type="entry name" value="DUF5131"/>
</dbReference>
<dbReference type="EMBL" id="AQHY01000013">
    <property type="protein sequence ID" value="EOA56315.1"/>
    <property type="molecule type" value="Genomic_DNA"/>
</dbReference>
<evidence type="ECO:0000313" key="1">
    <source>
        <dbReference type="EMBL" id="EOA56315.1"/>
    </source>
</evidence>
<evidence type="ECO:0000313" key="2">
    <source>
        <dbReference type="Proteomes" id="UP000017831"/>
    </source>
</evidence>
<dbReference type="PATRIC" id="fig|1121098.3.peg.1256"/>
<dbReference type="eggNOG" id="COG4422">
    <property type="taxonomic scope" value="Bacteria"/>
</dbReference>
<accession>U6RIG9</accession>
<organism evidence="1 2">
    <name type="scientific">Phocaeicola massiliensis B84634 = Timone 84634 = DSM 17679 = JCM 13223</name>
    <dbReference type="NCBI Taxonomy" id="1121098"/>
    <lineage>
        <taxon>Bacteria</taxon>
        <taxon>Pseudomonadati</taxon>
        <taxon>Bacteroidota</taxon>
        <taxon>Bacteroidia</taxon>
        <taxon>Bacteroidales</taxon>
        <taxon>Bacteroidaceae</taxon>
        <taxon>Phocaeicola</taxon>
    </lineage>
</organism>
<dbReference type="HOGENOM" id="CLU_054184_2_0_10"/>
<comment type="caution">
    <text evidence="1">The sequence shown here is derived from an EMBL/GenBank/DDBJ whole genome shotgun (WGS) entry which is preliminary data.</text>
</comment>
<protein>
    <recommendedName>
        <fullName evidence="3">Phage protein Gp37/Gp68</fullName>
    </recommendedName>
</protein>
<evidence type="ECO:0008006" key="3">
    <source>
        <dbReference type="Google" id="ProtNLM"/>
    </source>
</evidence>
<dbReference type="STRING" id="1121098.HMPREF1534_01233"/>
<gene>
    <name evidence="1" type="ORF">HMPREF1534_01233</name>
</gene>
<reference evidence="1 2" key="1">
    <citation type="submission" date="2013-04" db="EMBL/GenBank/DDBJ databases">
        <title>The Genome Sequence of Bacteroides massiliensis DSM 17679.</title>
        <authorList>
            <consortium name="The Broad Institute Genomics Platform"/>
            <person name="Earl A."/>
            <person name="Ward D."/>
            <person name="Feldgarden M."/>
            <person name="Gevers D."/>
            <person name="Martens E."/>
            <person name="Fenner L."/>
            <person name="Roux V."/>
            <person name="Mallet M.N."/>
            <person name="Raoult D."/>
            <person name="Walker B."/>
            <person name="Young S."/>
            <person name="Zeng Q."/>
            <person name="Gargeya S."/>
            <person name="Fitzgerald M."/>
            <person name="Haas B."/>
            <person name="Abouelleil A."/>
            <person name="Allen A.W."/>
            <person name="Alvarado L."/>
            <person name="Arachchi H.M."/>
            <person name="Berlin A.M."/>
            <person name="Chapman S.B."/>
            <person name="Gainer-Dewar J."/>
            <person name="Goldberg J."/>
            <person name="Griggs A."/>
            <person name="Gujja S."/>
            <person name="Hansen M."/>
            <person name="Howarth C."/>
            <person name="Imamovic A."/>
            <person name="Ireland A."/>
            <person name="Larimer J."/>
            <person name="McCowan C."/>
            <person name="Murphy C."/>
            <person name="Pearson M."/>
            <person name="Poon T.W."/>
            <person name="Priest M."/>
            <person name="Roberts A."/>
            <person name="Saif S."/>
            <person name="Shea T."/>
            <person name="Sisk P."/>
            <person name="Sykes S."/>
            <person name="Wortman J."/>
            <person name="Nusbaum C."/>
            <person name="Birren B."/>
        </authorList>
    </citation>
    <scope>NUCLEOTIDE SEQUENCE [LARGE SCALE GENOMIC DNA]</scope>
    <source>
        <strain evidence="2">B84634 / Timone 84634 / DSM 17679 / JCM 13223</strain>
    </source>
</reference>
<keyword evidence="2" id="KW-1185">Reference proteome</keyword>